<sequence length="83" mass="9613">MYRPLVMVNVSPYGTGLRCHSMVPYNSATLRCRSLVTLYGIYRPMMQPYTVHITITTIIFPAPPYLFPPHHRRITVSLQNCMQ</sequence>
<protein>
    <submittedName>
        <fullName evidence="1">Uncharacterized protein</fullName>
    </submittedName>
</protein>
<name>A0A5B7ET29_PORTR</name>
<evidence type="ECO:0000313" key="1">
    <source>
        <dbReference type="EMBL" id="MPC36387.1"/>
    </source>
</evidence>
<dbReference type="Proteomes" id="UP000324222">
    <property type="component" value="Unassembled WGS sequence"/>
</dbReference>
<organism evidence="1 2">
    <name type="scientific">Portunus trituberculatus</name>
    <name type="common">Swimming crab</name>
    <name type="synonym">Neptunus trituberculatus</name>
    <dbReference type="NCBI Taxonomy" id="210409"/>
    <lineage>
        <taxon>Eukaryota</taxon>
        <taxon>Metazoa</taxon>
        <taxon>Ecdysozoa</taxon>
        <taxon>Arthropoda</taxon>
        <taxon>Crustacea</taxon>
        <taxon>Multicrustacea</taxon>
        <taxon>Malacostraca</taxon>
        <taxon>Eumalacostraca</taxon>
        <taxon>Eucarida</taxon>
        <taxon>Decapoda</taxon>
        <taxon>Pleocyemata</taxon>
        <taxon>Brachyura</taxon>
        <taxon>Eubrachyura</taxon>
        <taxon>Portunoidea</taxon>
        <taxon>Portunidae</taxon>
        <taxon>Portuninae</taxon>
        <taxon>Portunus</taxon>
    </lineage>
</organism>
<keyword evidence="2" id="KW-1185">Reference proteome</keyword>
<gene>
    <name evidence="1" type="ORF">E2C01_029843</name>
</gene>
<dbReference type="AlphaFoldDB" id="A0A5B7ET29"/>
<proteinExistence type="predicted"/>
<comment type="caution">
    <text evidence="1">The sequence shown here is derived from an EMBL/GenBank/DDBJ whole genome shotgun (WGS) entry which is preliminary data.</text>
</comment>
<reference evidence="1 2" key="1">
    <citation type="submission" date="2019-05" db="EMBL/GenBank/DDBJ databases">
        <title>Another draft genome of Portunus trituberculatus and its Hox gene families provides insights of decapod evolution.</title>
        <authorList>
            <person name="Jeong J.-H."/>
            <person name="Song I."/>
            <person name="Kim S."/>
            <person name="Choi T."/>
            <person name="Kim D."/>
            <person name="Ryu S."/>
            <person name="Kim W."/>
        </authorList>
    </citation>
    <scope>NUCLEOTIDE SEQUENCE [LARGE SCALE GENOMIC DNA]</scope>
    <source>
        <tissue evidence="1">Muscle</tissue>
    </source>
</reference>
<dbReference type="EMBL" id="VSRR010003505">
    <property type="protein sequence ID" value="MPC36387.1"/>
    <property type="molecule type" value="Genomic_DNA"/>
</dbReference>
<accession>A0A5B7ET29</accession>
<evidence type="ECO:0000313" key="2">
    <source>
        <dbReference type="Proteomes" id="UP000324222"/>
    </source>
</evidence>